<evidence type="ECO:0000313" key="2">
    <source>
        <dbReference type="Proteomes" id="UP001152561"/>
    </source>
</evidence>
<dbReference type="AlphaFoldDB" id="A0A9Q1LB45"/>
<gene>
    <name evidence="1" type="ORF">K7X08_015614</name>
</gene>
<dbReference type="Proteomes" id="UP001152561">
    <property type="component" value="Unassembled WGS sequence"/>
</dbReference>
<dbReference type="EMBL" id="JAJAGQ010000020">
    <property type="protein sequence ID" value="KAJ8532725.1"/>
    <property type="molecule type" value="Genomic_DNA"/>
</dbReference>
<comment type="caution">
    <text evidence="1">The sequence shown here is derived from an EMBL/GenBank/DDBJ whole genome shotgun (WGS) entry which is preliminary data.</text>
</comment>
<reference evidence="2" key="1">
    <citation type="journal article" date="2023" name="Proc. Natl. Acad. Sci. U.S.A.">
        <title>Genomic and structural basis for evolution of tropane alkaloid biosynthesis.</title>
        <authorList>
            <person name="Wanga Y.-J."/>
            <person name="Taina T."/>
            <person name="Yua J.-Y."/>
            <person name="Lia J."/>
            <person name="Xua B."/>
            <person name="Chenc J."/>
            <person name="D'Auriad J.C."/>
            <person name="Huanga J.-P."/>
            <person name="Huanga S.-X."/>
        </authorList>
    </citation>
    <scope>NUCLEOTIDE SEQUENCE [LARGE SCALE GENOMIC DNA]</scope>
    <source>
        <strain evidence="2">cv. KIB-2019</strain>
    </source>
</reference>
<protein>
    <submittedName>
        <fullName evidence="1">Uncharacterized protein</fullName>
    </submittedName>
</protein>
<accession>A0A9Q1LB45</accession>
<evidence type="ECO:0000313" key="1">
    <source>
        <dbReference type="EMBL" id="KAJ8532725.1"/>
    </source>
</evidence>
<keyword evidence="2" id="KW-1185">Reference proteome</keyword>
<name>A0A9Q1LB45_9SOLA</name>
<organism evidence="1 2">
    <name type="scientific">Anisodus acutangulus</name>
    <dbReference type="NCBI Taxonomy" id="402998"/>
    <lineage>
        <taxon>Eukaryota</taxon>
        <taxon>Viridiplantae</taxon>
        <taxon>Streptophyta</taxon>
        <taxon>Embryophyta</taxon>
        <taxon>Tracheophyta</taxon>
        <taxon>Spermatophyta</taxon>
        <taxon>Magnoliopsida</taxon>
        <taxon>eudicotyledons</taxon>
        <taxon>Gunneridae</taxon>
        <taxon>Pentapetalae</taxon>
        <taxon>asterids</taxon>
        <taxon>lamiids</taxon>
        <taxon>Solanales</taxon>
        <taxon>Solanaceae</taxon>
        <taxon>Solanoideae</taxon>
        <taxon>Hyoscyameae</taxon>
        <taxon>Anisodus</taxon>
    </lineage>
</organism>
<proteinExistence type="predicted"/>
<sequence>MHSKVTTHFFLDSKICLNGSNLEYYSTFAILKQRTSRQQTDKIRVLKRKEGAAFPVLYVENEAANQEIEAEVVAATSDREVVAVTTEIAASLDLLATQSEVTKRIDDDLRAVKAAEEVVESWK</sequence>